<gene>
    <name evidence="3" type="ORF">QBC47DRAFT_393464</name>
</gene>
<name>A0AAJ0B308_9PEZI</name>
<feature type="compositionally biased region" description="Basic and acidic residues" evidence="1">
    <location>
        <begin position="39"/>
        <end position="59"/>
    </location>
</feature>
<reference evidence="3" key="1">
    <citation type="submission" date="2023-06" db="EMBL/GenBank/DDBJ databases">
        <title>Genome-scale phylogeny and comparative genomics of the fungal order Sordariales.</title>
        <authorList>
            <consortium name="Lawrence Berkeley National Laboratory"/>
            <person name="Hensen N."/>
            <person name="Bonometti L."/>
            <person name="Westerberg I."/>
            <person name="Brannstrom I.O."/>
            <person name="Guillou S."/>
            <person name="Cros-Aarteil S."/>
            <person name="Calhoun S."/>
            <person name="Haridas S."/>
            <person name="Kuo A."/>
            <person name="Mondo S."/>
            <person name="Pangilinan J."/>
            <person name="Riley R."/>
            <person name="Labutti K."/>
            <person name="Andreopoulos B."/>
            <person name="Lipzen A."/>
            <person name="Chen C."/>
            <person name="Yanf M."/>
            <person name="Daum C."/>
            <person name="Ng V."/>
            <person name="Clum A."/>
            <person name="Steindorff A."/>
            <person name="Ohm R."/>
            <person name="Martin F."/>
            <person name="Silar P."/>
            <person name="Natvig D."/>
            <person name="Lalanne C."/>
            <person name="Gautier V."/>
            <person name="Ament-Velasquez S.L."/>
            <person name="Kruys A."/>
            <person name="Hutchinson M.I."/>
            <person name="Powell A.J."/>
            <person name="Barry K."/>
            <person name="Miller A.N."/>
            <person name="Grigoriev I.V."/>
            <person name="Debuchy R."/>
            <person name="Gladieux P."/>
            <person name="Thoren M.H."/>
            <person name="Johannesson H."/>
        </authorList>
    </citation>
    <scope>NUCLEOTIDE SEQUENCE</scope>
    <source>
        <strain evidence="3">PSN4</strain>
    </source>
</reference>
<sequence>MVSSPEGGTQKRKASPSPSPELGESKRIKIEEEEDDDDEHGKPARVKQEPVSPERKEQETPEEAIPPQDGDRDRDRTSDGAAAAAAAAPPPAADVAPKPARRDFREEEKKRGKRMFGGLLNTLSKAAPDPRSKKRLDIERRQQEKAKQQWAEDDRYKVERMARQHHSRQIDQVKYDEQAMEARHSRMLATARCLQTRSLPRLSYEPWKLTREQERIVDKQVRAARVTIDREREEFRIRKERRLWNLGGAPSSGRPPSRANNTLLGEPKPPDDANDHRRMSSSSSVPARVHAETRDHDENGDEVLVHDEEDTVLY</sequence>
<evidence type="ECO:0000313" key="4">
    <source>
        <dbReference type="Proteomes" id="UP001239445"/>
    </source>
</evidence>
<dbReference type="EMBL" id="MU839845">
    <property type="protein sequence ID" value="KAK1750755.1"/>
    <property type="molecule type" value="Genomic_DNA"/>
</dbReference>
<feature type="compositionally biased region" description="Low complexity" evidence="1">
    <location>
        <begin position="79"/>
        <end position="98"/>
    </location>
</feature>
<evidence type="ECO:0000259" key="2">
    <source>
        <dbReference type="Pfam" id="PF04696"/>
    </source>
</evidence>
<organism evidence="3 4">
    <name type="scientific">Echria macrotheca</name>
    <dbReference type="NCBI Taxonomy" id="438768"/>
    <lineage>
        <taxon>Eukaryota</taxon>
        <taxon>Fungi</taxon>
        <taxon>Dikarya</taxon>
        <taxon>Ascomycota</taxon>
        <taxon>Pezizomycotina</taxon>
        <taxon>Sordariomycetes</taxon>
        <taxon>Sordariomycetidae</taxon>
        <taxon>Sordariales</taxon>
        <taxon>Schizotheciaceae</taxon>
        <taxon>Echria</taxon>
    </lineage>
</organism>
<feature type="compositionally biased region" description="Basic and acidic residues" evidence="1">
    <location>
        <begin position="69"/>
        <end position="78"/>
    </location>
</feature>
<feature type="compositionally biased region" description="Basic and acidic residues" evidence="1">
    <location>
        <begin position="100"/>
        <end position="110"/>
    </location>
</feature>
<evidence type="ECO:0000313" key="3">
    <source>
        <dbReference type="EMBL" id="KAK1750755.1"/>
    </source>
</evidence>
<feature type="region of interest" description="Disordered" evidence="1">
    <location>
        <begin position="1"/>
        <end position="153"/>
    </location>
</feature>
<feature type="compositionally biased region" description="Basic and acidic residues" evidence="1">
    <location>
        <begin position="128"/>
        <end position="153"/>
    </location>
</feature>
<feature type="compositionally biased region" description="Basic and acidic residues" evidence="1">
    <location>
        <begin position="268"/>
        <end position="278"/>
    </location>
</feature>
<protein>
    <submittedName>
        <fullName evidence="3">Pinin/SDK/memA/ protein conserved region-domain-containing protein</fullName>
    </submittedName>
</protein>
<feature type="region of interest" description="Disordered" evidence="1">
    <location>
        <begin position="245"/>
        <end position="314"/>
    </location>
</feature>
<comment type="caution">
    <text evidence="3">The sequence shown here is derived from an EMBL/GenBank/DDBJ whole genome shotgun (WGS) entry which is preliminary data.</text>
</comment>
<dbReference type="Proteomes" id="UP001239445">
    <property type="component" value="Unassembled WGS sequence"/>
</dbReference>
<dbReference type="InterPro" id="IPR006786">
    <property type="entry name" value="Pinin_SDK_MemA"/>
</dbReference>
<accession>A0AAJ0B308</accession>
<dbReference type="AlphaFoldDB" id="A0AAJ0B308"/>
<feature type="domain" description="Pinin/SDK/MemA protein" evidence="2">
    <location>
        <begin position="106"/>
        <end position="221"/>
    </location>
</feature>
<dbReference type="Pfam" id="PF04696">
    <property type="entry name" value="Pinin_SDK_memA"/>
    <property type="match status" value="1"/>
</dbReference>
<keyword evidence="4" id="KW-1185">Reference proteome</keyword>
<evidence type="ECO:0000256" key="1">
    <source>
        <dbReference type="SAM" id="MobiDB-lite"/>
    </source>
</evidence>
<proteinExistence type="predicted"/>